<dbReference type="Gene3D" id="3.40.50.150">
    <property type="entry name" value="Vaccinia Virus protein VP39"/>
    <property type="match status" value="1"/>
</dbReference>
<dbReference type="GO" id="GO:0016740">
    <property type="term" value="F:transferase activity"/>
    <property type="evidence" value="ECO:0007669"/>
    <property type="project" value="UniProtKB-KW"/>
</dbReference>
<dbReference type="SUPFAM" id="SSF53335">
    <property type="entry name" value="S-adenosyl-L-methionine-dependent methyltransferases"/>
    <property type="match status" value="1"/>
</dbReference>
<evidence type="ECO:0000313" key="3">
    <source>
        <dbReference type="EMBL" id="KAK3287778.1"/>
    </source>
</evidence>
<organism evidence="3 4">
    <name type="scientific">Cymbomonas tetramitiformis</name>
    <dbReference type="NCBI Taxonomy" id="36881"/>
    <lineage>
        <taxon>Eukaryota</taxon>
        <taxon>Viridiplantae</taxon>
        <taxon>Chlorophyta</taxon>
        <taxon>Pyramimonadophyceae</taxon>
        <taxon>Pyramimonadales</taxon>
        <taxon>Pyramimonadaceae</taxon>
        <taxon>Cymbomonas</taxon>
    </lineage>
</organism>
<name>A0AAE0LJS9_9CHLO</name>
<dbReference type="CDD" id="cd02440">
    <property type="entry name" value="AdoMet_MTases"/>
    <property type="match status" value="1"/>
</dbReference>
<dbReference type="Pfam" id="PF13649">
    <property type="entry name" value="Methyltransf_25"/>
    <property type="match status" value="1"/>
</dbReference>
<keyword evidence="1" id="KW-0808">Transferase</keyword>
<dbReference type="AlphaFoldDB" id="A0AAE0LJS9"/>
<evidence type="ECO:0000313" key="4">
    <source>
        <dbReference type="Proteomes" id="UP001190700"/>
    </source>
</evidence>
<dbReference type="InterPro" id="IPR041698">
    <property type="entry name" value="Methyltransf_25"/>
</dbReference>
<dbReference type="EMBL" id="LGRX02000738">
    <property type="protein sequence ID" value="KAK3287778.1"/>
    <property type="molecule type" value="Genomic_DNA"/>
</dbReference>
<dbReference type="PANTHER" id="PTHR43861">
    <property type="entry name" value="TRANS-ACONITATE 2-METHYLTRANSFERASE-RELATED"/>
    <property type="match status" value="1"/>
</dbReference>
<sequence length="374" mass="40156">MSQSGAKYVVELPTAELKLGSCATSDRWLPHGLGRRTLGGVAARRKVPWRPRGSRPFGGHTRPVLCSAGESLDLANDKARQGAASGVVAGESVGQEQSQRDFYQINNLYDTISGQDNIHHGFYPHLARDGRELVVLDNVQASMALTQRMIALGGIDRTSKVLDLGCGKGLSCSTIAKLTGASCVGVDLTPKHIERANALAATTAGIERGQLTFVEGSFTELPSEALALGPFSHVFSQVAFCHVHAELPAILAQVKQALAPGGVAVINDMLGASGPPASEDDVADAAAVYRRLHFEVLHGHQAWRRIVEEAGFTLEHYENWDAHMLKSYEDRRDKAEALGAEMADGTPLATNFEQTVRAVRARQIGMNFAILTVD</sequence>
<dbReference type="InterPro" id="IPR029063">
    <property type="entry name" value="SAM-dependent_MTases_sf"/>
</dbReference>
<feature type="domain" description="Methyltransferase" evidence="2">
    <location>
        <begin position="161"/>
        <end position="262"/>
    </location>
</feature>
<reference evidence="3 4" key="1">
    <citation type="journal article" date="2015" name="Genome Biol. Evol.">
        <title>Comparative Genomics of a Bacterivorous Green Alga Reveals Evolutionary Causalities and Consequences of Phago-Mixotrophic Mode of Nutrition.</title>
        <authorList>
            <person name="Burns J.A."/>
            <person name="Paasch A."/>
            <person name="Narechania A."/>
            <person name="Kim E."/>
        </authorList>
    </citation>
    <scope>NUCLEOTIDE SEQUENCE [LARGE SCALE GENOMIC DNA]</scope>
    <source>
        <strain evidence="3 4">PLY_AMNH</strain>
    </source>
</reference>
<gene>
    <name evidence="3" type="ORF">CYMTET_4732</name>
</gene>
<keyword evidence="4" id="KW-1185">Reference proteome</keyword>
<evidence type="ECO:0000259" key="2">
    <source>
        <dbReference type="Pfam" id="PF13649"/>
    </source>
</evidence>
<dbReference type="Proteomes" id="UP001190700">
    <property type="component" value="Unassembled WGS sequence"/>
</dbReference>
<comment type="caution">
    <text evidence="3">The sequence shown here is derived from an EMBL/GenBank/DDBJ whole genome shotgun (WGS) entry which is preliminary data.</text>
</comment>
<accession>A0AAE0LJS9</accession>
<proteinExistence type="predicted"/>
<evidence type="ECO:0000256" key="1">
    <source>
        <dbReference type="ARBA" id="ARBA00022679"/>
    </source>
</evidence>
<dbReference type="PANTHER" id="PTHR43861:SF3">
    <property type="entry name" value="PUTATIVE (AFU_ORTHOLOGUE AFUA_2G14390)-RELATED"/>
    <property type="match status" value="1"/>
</dbReference>
<protein>
    <recommendedName>
        <fullName evidence="2">Methyltransferase domain-containing protein</fullName>
    </recommendedName>
</protein>